<keyword evidence="3" id="KW-1185">Reference proteome</keyword>
<comment type="caution">
    <text evidence="2">The sequence shown here is derived from an EMBL/GenBank/DDBJ whole genome shotgun (WGS) entry which is preliminary data.</text>
</comment>
<dbReference type="Gene3D" id="1.10.10.60">
    <property type="entry name" value="Homeodomain-like"/>
    <property type="match status" value="1"/>
</dbReference>
<evidence type="ECO:0000313" key="3">
    <source>
        <dbReference type="Proteomes" id="UP001271769"/>
    </source>
</evidence>
<dbReference type="InterPro" id="IPR011681">
    <property type="entry name" value="GcrA"/>
</dbReference>
<feature type="region of interest" description="Disordered" evidence="1">
    <location>
        <begin position="44"/>
        <end position="108"/>
    </location>
</feature>
<reference evidence="2 3" key="1">
    <citation type="journal article" date="2013" name="Antonie Van Leeuwenhoek">
        <title>Dongia rigui sp. nov., isolated from freshwater of a large wetland in Korea.</title>
        <authorList>
            <person name="Baik K.S."/>
            <person name="Hwang Y.M."/>
            <person name="Choi J.S."/>
            <person name="Kwon J."/>
            <person name="Seong C.N."/>
        </authorList>
    </citation>
    <scope>NUCLEOTIDE SEQUENCE [LARGE SCALE GENOMIC DNA]</scope>
    <source>
        <strain evidence="2 3">04SU4-P</strain>
    </source>
</reference>
<evidence type="ECO:0000256" key="1">
    <source>
        <dbReference type="SAM" id="MobiDB-lite"/>
    </source>
</evidence>
<accession>A0ABU5DWD4</accession>
<name>A0ABU5DWD4_9PROT</name>
<dbReference type="EMBL" id="JAXCLX010000001">
    <property type="protein sequence ID" value="MDY0871615.1"/>
    <property type="molecule type" value="Genomic_DNA"/>
</dbReference>
<dbReference type="RefSeq" id="WP_320500045.1">
    <property type="nucleotide sequence ID" value="NZ_JAXCLX010000001.1"/>
</dbReference>
<protein>
    <submittedName>
        <fullName evidence="2">GcrA family cell cycle regulator</fullName>
    </submittedName>
</protein>
<feature type="compositionally biased region" description="Low complexity" evidence="1">
    <location>
        <begin position="69"/>
        <end position="101"/>
    </location>
</feature>
<gene>
    <name evidence="2" type="ORF">SMD31_06760</name>
</gene>
<evidence type="ECO:0000313" key="2">
    <source>
        <dbReference type="EMBL" id="MDY0871615.1"/>
    </source>
</evidence>
<proteinExistence type="predicted"/>
<dbReference type="Proteomes" id="UP001271769">
    <property type="component" value="Unassembled WGS sequence"/>
</dbReference>
<dbReference type="Pfam" id="PF07750">
    <property type="entry name" value="GcrA"/>
    <property type="match status" value="1"/>
</dbReference>
<organism evidence="2 3">
    <name type="scientific">Dongia rigui</name>
    <dbReference type="NCBI Taxonomy" id="940149"/>
    <lineage>
        <taxon>Bacteria</taxon>
        <taxon>Pseudomonadati</taxon>
        <taxon>Pseudomonadota</taxon>
        <taxon>Alphaproteobacteria</taxon>
        <taxon>Rhodospirillales</taxon>
        <taxon>Dongiaceae</taxon>
        <taxon>Dongia</taxon>
    </lineage>
</organism>
<sequence length="180" mass="19013">MEWTEQRIEMLRKLWGQGQTASQIATLLGGVTRNAVIGKAHRLGLTGRPSPIKREGTEAAAPRRKPAAQRRQQPAVAAMPAPRHVAPQASAAPAPTAQAEPRYAAPAPDRGEIRVEAQVAAPKAPSAPRVAAQAGSKSCSWPVGDPKQPGFHFCGDAAEAGRPYCAHHCGIAYHRKSEAA</sequence>